<name>A0A8S5M4L6_9VIRU</name>
<protein>
    <submittedName>
        <fullName evidence="1">Uncharacterized protein</fullName>
    </submittedName>
</protein>
<accession>A0A8S5M4L6</accession>
<dbReference type="EMBL" id="BK014816">
    <property type="protein sequence ID" value="DAD77047.1"/>
    <property type="molecule type" value="Genomic_DNA"/>
</dbReference>
<organism evidence="1">
    <name type="scientific">Microviridae sp. ctX1a4</name>
    <dbReference type="NCBI Taxonomy" id="2826738"/>
    <lineage>
        <taxon>Viruses</taxon>
        <taxon>Monodnaviria</taxon>
        <taxon>Sangervirae</taxon>
        <taxon>Phixviricota</taxon>
        <taxon>Malgrandaviricetes</taxon>
        <taxon>Petitvirales</taxon>
        <taxon>Microviridae</taxon>
    </lineage>
</organism>
<proteinExistence type="predicted"/>
<reference evidence="1" key="1">
    <citation type="journal article" date="2021" name="Proc. Natl. Acad. Sci. U.S.A.">
        <title>A Catalog of Tens of Thousands of Viruses from Human Metagenomes Reveals Hidden Associations with Chronic Diseases.</title>
        <authorList>
            <person name="Tisza M.J."/>
            <person name="Buck C.B."/>
        </authorList>
    </citation>
    <scope>NUCLEOTIDE SEQUENCE</scope>
    <source>
        <strain evidence="1">CtX1a4</strain>
    </source>
</reference>
<evidence type="ECO:0000313" key="1">
    <source>
        <dbReference type="EMBL" id="DAD77047.1"/>
    </source>
</evidence>
<sequence>MNKRFRNQLLAENQKREEEIKNVNLEIEDREVSENGPFVLIRNKKNKWIITTCGALVNGKEFDTKEEAEEHLSKKTWDDILTAAFIFISHTNNQMINTQEK</sequence>